<keyword evidence="1" id="KW-1133">Transmembrane helix</keyword>
<feature type="transmembrane region" description="Helical" evidence="1">
    <location>
        <begin position="190"/>
        <end position="207"/>
    </location>
</feature>
<feature type="transmembrane region" description="Helical" evidence="1">
    <location>
        <begin position="164"/>
        <end position="183"/>
    </location>
</feature>
<dbReference type="GO" id="GO:0016020">
    <property type="term" value="C:membrane"/>
    <property type="evidence" value="ECO:0007669"/>
    <property type="project" value="TreeGrafter"/>
</dbReference>
<organism evidence="3 4">
    <name type="scientific">Falsiruegeria litorea R37</name>
    <dbReference type="NCBI Taxonomy" id="1200284"/>
    <lineage>
        <taxon>Bacteria</taxon>
        <taxon>Pseudomonadati</taxon>
        <taxon>Pseudomonadota</taxon>
        <taxon>Alphaproteobacteria</taxon>
        <taxon>Rhodobacterales</taxon>
        <taxon>Roseobacteraceae</taxon>
        <taxon>Falsiruegeria</taxon>
    </lineage>
</organism>
<keyword evidence="3" id="KW-0012">Acyltransferase</keyword>
<gene>
    <name evidence="3" type="ORF">TRL7639_04484</name>
</gene>
<dbReference type="Pfam" id="PF01757">
    <property type="entry name" value="Acyl_transf_3"/>
    <property type="match status" value="1"/>
</dbReference>
<dbReference type="OrthoDB" id="9796461at2"/>
<dbReference type="RefSeq" id="WP_085798125.1">
    <property type="nucleotide sequence ID" value="NZ_FWFO01000009.1"/>
</dbReference>
<evidence type="ECO:0000259" key="2">
    <source>
        <dbReference type="Pfam" id="PF01757"/>
    </source>
</evidence>
<protein>
    <submittedName>
        <fullName evidence="3">Acyltransferase family protein</fullName>
    </submittedName>
</protein>
<keyword evidence="3" id="KW-0808">Transferase</keyword>
<dbReference type="Proteomes" id="UP000193077">
    <property type="component" value="Unassembled WGS sequence"/>
</dbReference>
<sequence>MTSPKTPTPKTPLRISSEGKYTLDLMRALAAQMVLLGHIFGILGSSAALRDIAAVPVVVFFVLSGYLITHSAENLRHRGAGFRAFFISRFSRIFPPYLLCLCLIALVDVTIVRTGVFGAYEFAPQVTLKEFLGNIFMLQVRPVVGSVGRALLWEVNQFGSARPFWTISFEWWLYMSFGIVFFFRHQLGRPWILLALGICGAVPALNILSENEFSSGLTWVWLAGAGLYYLNRRWNPGWVSARTLLIMAGVFGMYVLVDYAANIKKFSMVDVYDLSFMVLLVFPVALMIIYSQWFPDRARRWVVAPRVVSFLASYSYSLYLIHFTVIVVVSQIMPDASIWISGVCMVVSANLVAICVASVTEFRLHDIRDGMSRRWIS</sequence>
<feature type="transmembrane region" description="Helical" evidence="1">
    <location>
        <begin position="307"/>
        <end position="332"/>
    </location>
</feature>
<evidence type="ECO:0000313" key="4">
    <source>
        <dbReference type="Proteomes" id="UP000193077"/>
    </source>
</evidence>
<proteinExistence type="predicted"/>
<feature type="domain" description="Acyltransferase 3" evidence="2">
    <location>
        <begin position="21"/>
        <end position="357"/>
    </location>
</feature>
<feature type="transmembrane region" description="Helical" evidence="1">
    <location>
        <begin position="243"/>
        <end position="262"/>
    </location>
</feature>
<dbReference type="AlphaFoldDB" id="A0A1Y5U1H2"/>
<reference evidence="3 4" key="1">
    <citation type="submission" date="2017-03" db="EMBL/GenBank/DDBJ databases">
        <authorList>
            <person name="Afonso C.L."/>
            <person name="Miller P.J."/>
            <person name="Scott M.A."/>
            <person name="Spackman E."/>
            <person name="Goraichik I."/>
            <person name="Dimitrov K.M."/>
            <person name="Suarez D.L."/>
            <person name="Swayne D.E."/>
        </authorList>
    </citation>
    <scope>NUCLEOTIDE SEQUENCE [LARGE SCALE GENOMIC DNA]</scope>
    <source>
        <strain evidence="3 4">CECT 7639</strain>
    </source>
</reference>
<feature type="transmembrane region" description="Helical" evidence="1">
    <location>
        <begin position="338"/>
        <end position="364"/>
    </location>
</feature>
<feature type="transmembrane region" description="Helical" evidence="1">
    <location>
        <begin position="21"/>
        <end position="40"/>
    </location>
</feature>
<accession>A0A1Y5U1H2</accession>
<name>A0A1Y5U1H2_9RHOB</name>
<dbReference type="EMBL" id="FWFO01000009">
    <property type="protein sequence ID" value="SLN74048.1"/>
    <property type="molecule type" value="Genomic_DNA"/>
</dbReference>
<keyword evidence="4" id="KW-1185">Reference proteome</keyword>
<feature type="transmembrane region" description="Helical" evidence="1">
    <location>
        <begin position="213"/>
        <end position="231"/>
    </location>
</feature>
<keyword evidence="1" id="KW-0472">Membrane</keyword>
<dbReference type="PANTHER" id="PTHR23028:SF53">
    <property type="entry name" value="ACYL_TRANSF_3 DOMAIN-CONTAINING PROTEIN"/>
    <property type="match status" value="1"/>
</dbReference>
<evidence type="ECO:0000313" key="3">
    <source>
        <dbReference type="EMBL" id="SLN74048.1"/>
    </source>
</evidence>
<dbReference type="GO" id="GO:0016747">
    <property type="term" value="F:acyltransferase activity, transferring groups other than amino-acyl groups"/>
    <property type="evidence" value="ECO:0007669"/>
    <property type="project" value="InterPro"/>
</dbReference>
<feature type="transmembrane region" description="Helical" evidence="1">
    <location>
        <begin position="274"/>
        <end position="295"/>
    </location>
</feature>
<dbReference type="GO" id="GO:0000271">
    <property type="term" value="P:polysaccharide biosynthetic process"/>
    <property type="evidence" value="ECO:0007669"/>
    <property type="project" value="TreeGrafter"/>
</dbReference>
<dbReference type="PANTHER" id="PTHR23028">
    <property type="entry name" value="ACETYLTRANSFERASE"/>
    <property type="match status" value="1"/>
</dbReference>
<feature type="transmembrane region" description="Helical" evidence="1">
    <location>
        <begin position="93"/>
        <end position="112"/>
    </location>
</feature>
<feature type="transmembrane region" description="Helical" evidence="1">
    <location>
        <begin position="52"/>
        <end position="72"/>
    </location>
</feature>
<evidence type="ECO:0000256" key="1">
    <source>
        <dbReference type="SAM" id="Phobius"/>
    </source>
</evidence>
<dbReference type="InterPro" id="IPR050879">
    <property type="entry name" value="Acyltransferase_3"/>
</dbReference>
<keyword evidence="1" id="KW-0812">Transmembrane</keyword>
<dbReference type="InterPro" id="IPR002656">
    <property type="entry name" value="Acyl_transf_3_dom"/>
</dbReference>